<evidence type="ECO:0000259" key="7">
    <source>
        <dbReference type="PROSITE" id="PS50089"/>
    </source>
</evidence>
<protein>
    <recommendedName>
        <fullName evidence="7">RING-type domain-containing protein</fullName>
    </recommendedName>
</protein>
<dbReference type="PROSITE" id="PS00518">
    <property type="entry name" value="ZF_RING_1"/>
    <property type="match status" value="1"/>
</dbReference>
<dbReference type="InterPro" id="IPR001841">
    <property type="entry name" value="Znf_RING"/>
</dbReference>
<sequence length="321" mass="36204">MDFLHCQQCGHWPRFQPGSHQRYFMTSCGHLYCQTCLHALSDKCPSCQGECRILEVNGQSNEDVRAHFKDPLSILRDALKKPLQILQFQHNQQKDCVRIYGKLMEAYNRTKNENGALKAEILLLKQSNEELKQQNHQLQIQGRIDAESRQTMTFAAPTSSHHSEMSKRGGNDVLNLFREPPERPNVQVPPQVMVAPVSSNPVQYTPRVKSAGFSFPMPIPTPQGQMSANKRPAYSVGFQNLNPQRSPNTSFFATPPTTSQYLIPGSKSSGNRSAEVFGFPIHPLNNQQFSGTPSQTPELISRLRSLKCNSKTTPRSSQFHR</sequence>
<reference evidence="8 9" key="1">
    <citation type="submission" date="2024-08" db="EMBL/GenBank/DDBJ databases">
        <authorList>
            <person name="Cucini C."/>
            <person name="Frati F."/>
        </authorList>
    </citation>
    <scope>NUCLEOTIDE SEQUENCE [LARGE SCALE GENOMIC DNA]</scope>
</reference>
<evidence type="ECO:0000313" key="9">
    <source>
        <dbReference type="Proteomes" id="UP001642540"/>
    </source>
</evidence>
<evidence type="ECO:0000256" key="6">
    <source>
        <dbReference type="SAM" id="Coils"/>
    </source>
</evidence>
<keyword evidence="4" id="KW-0469">Meiosis</keyword>
<proteinExistence type="predicted"/>
<evidence type="ECO:0000256" key="2">
    <source>
        <dbReference type="ARBA" id="ARBA00022771"/>
    </source>
</evidence>
<dbReference type="EMBL" id="CAXLJM020000046">
    <property type="protein sequence ID" value="CAL8111720.1"/>
    <property type="molecule type" value="Genomic_DNA"/>
</dbReference>
<feature type="coiled-coil region" evidence="6">
    <location>
        <begin position="114"/>
        <end position="141"/>
    </location>
</feature>
<accession>A0ABP1QU11</accession>
<dbReference type="PANTHER" id="PTHR22663:SF17">
    <property type="entry name" value="RING FINGER PROTEIN NARYA-RELATED"/>
    <property type="match status" value="1"/>
</dbReference>
<name>A0ABP1QU11_9HEXA</name>
<dbReference type="InterPro" id="IPR042123">
    <property type="entry name" value="Zip3/RNF212-like"/>
</dbReference>
<keyword evidence="6" id="KW-0175">Coiled coil</keyword>
<keyword evidence="2 5" id="KW-0863">Zinc-finger</keyword>
<evidence type="ECO:0000256" key="3">
    <source>
        <dbReference type="ARBA" id="ARBA00022833"/>
    </source>
</evidence>
<dbReference type="PANTHER" id="PTHR22663">
    <property type="entry name" value="RING FINGER PROTEIN NARYA-RELATED"/>
    <property type="match status" value="1"/>
</dbReference>
<dbReference type="InterPro" id="IPR017907">
    <property type="entry name" value="Znf_RING_CS"/>
</dbReference>
<feature type="domain" description="RING-type" evidence="7">
    <location>
        <begin position="6"/>
        <end position="48"/>
    </location>
</feature>
<evidence type="ECO:0000256" key="1">
    <source>
        <dbReference type="ARBA" id="ARBA00022723"/>
    </source>
</evidence>
<keyword evidence="1" id="KW-0479">Metal-binding</keyword>
<keyword evidence="9" id="KW-1185">Reference proteome</keyword>
<evidence type="ECO:0000313" key="8">
    <source>
        <dbReference type="EMBL" id="CAL8111720.1"/>
    </source>
</evidence>
<gene>
    <name evidence="8" type="ORF">ODALV1_LOCUS15296</name>
</gene>
<evidence type="ECO:0000256" key="4">
    <source>
        <dbReference type="ARBA" id="ARBA00023254"/>
    </source>
</evidence>
<keyword evidence="3" id="KW-0862">Zinc</keyword>
<dbReference type="Proteomes" id="UP001642540">
    <property type="component" value="Unassembled WGS sequence"/>
</dbReference>
<organism evidence="8 9">
    <name type="scientific">Orchesella dallaii</name>
    <dbReference type="NCBI Taxonomy" id="48710"/>
    <lineage>
        <taxon>Eukaryota</taxon>
        <taxon>Metazoa</taxon>
        <taxon>Ecdysozoa</taxon>
        <taxon>Arthropoda</taxon>
        <taxon>Hexapoda</taxon>
        <taxon>Collembola</taxon>
        <taxon>Entomobryomorpha</taxon>
        <taxon>Entomobryoidea</taxon>
        <taxon>Orchesellidae</taxon>
        <taxon>Orchesellinae</taxon>
        <taxon>Orchesella</taxon>
    </lineage>
</organism>
<dbReference type="Pfam" id="PF14634">
    <property type="entry name" value="zf-RING_5"/>
    <property type="match status" value="1"/>
</dbReference>
<dbReference type="SUPFAM" id="SSF57850">
    <property type="entry name" value="RING/U-box"/>
    <property type="match status" value="1"/>
</dbReference>
<comment type="caution">
    <text evidence="8">The sequence shown here is derived from an EMBL/GenBank/DDBJ whole genome shotgun (WGS) entry which is preliminary data.</text>
</comment>
<dbReference type="PROSITE" id="PS50089">
    <property type="entry name" value="ZF_RING_2"/>
    <property type="match status" value="1"/>
</dbReference>
<evidence type="ECO:0000256" key="5">
    <source>
        <dbReference type="PROSITE-ProRule" id="PRU00175"/>
    </source>
</evidence>